<name>X0YY23_9ZZZZ</name>
<dbReference type="EMBL" id="BART01002435">
    <property type="protein sequence ID" value="GAG61749.1"/>
    <property type="molecule type" value="Genomic_DNA"/>
</dbReference>
<proteinExistence type="predicted"/>
<feature type="non-terminal residue" evidence="1">
    <location>
        <position position="1"/>
    </location>
</feature>
<comment type="caution">
    <text evidence="1">The sequence shown here is derived from an EMBL/GenBank/DDBJ whole genome shotgun (WGS) entry which is preliminary data.</text>
</comment>
<evidence type="ECO:0000313" key="1">
    <source>
        <dbReference type="EMBL" id="GAG61749.1"/>
    </source>
</evidence>
<sequence length="123" mass="13730">SKNNTMKKFILLLICSLAISLTSFSQGSQGSLREFSTLTADSITGKADAHIVYSTFLGPYWDYSIQFKSTFYGAGDSSYFDVKTYRTNDINASVWEEITAERDTLKTAVDVQGVTIELTDFTY</sequence>
<organism evidence="1">
    <name type="scientific">marine sediment metagenome</name>
    <dbReference type="NCBI Taxonomy" id="412755"/>
    <lineage>
        <taxon>unclassified sequences</taxon>
        <taxon>metagenomes</taxon>
        <taxon>ecological metagenomes</taxon>
    </lineage>
</organism>
<dbReference type="AlphaFoldDB" id="X0YY23"/>
<reference evidence="1" key="1">
    <citation type="journal article" date="2014" name="Front. Microbiol.">
        <title>High frequency of phylogenetically diverse reductive dehalogenase-homologous genes in deep subseafloor sedimentary metagenomes.</title>
        <authorList>
            <person name="Kawai M."/>
            <person name="Futagami T."/>
            <person name="Toyoda A."/>
            <person name="Takaki Y."/>
            <person name="Nishi S."/>
            <person name="Hori S."/>
            <person name="Arai W."/>
            <person name="Tsubouchi T."/>
            <person name="Morono Y."/>
            <person name="Uchiyama I."/>
            <person name="Ito T."/>
            <person name="Fujiyama A."/>
            <person name="Inagaki F."/>
            <person name="Takami H."/>
        </authorList>
    </citation>
    <scope>NUCLEOTIDE SEQUENCE</scope>
    <source>
        <strain evidence="1">Expedition CK06-06</strain>
    </source>
</reference>
<protein>
    <submittedName>
        <fullName evidence="1">Uncharacterized protein</fullName>
    </submittedName>
</protein>
<gene>
    <name evidence="1" type="ORF">S01H4_07445</name>
</gene>
<accession>X0YY23</accession>